<evidence type="ECO:0000313" key="1">
    <source>
        <dbReference type="EMBL" id="MFC4632777.1"/>
    </source>
</evidence>
<keyword evidence="2" id="KW-1185">Reference proteome</keyword>
<comment type="caution">
    <text evidence="1">The sequence shown here is derived from an EMBL/GenBank/DDBJ whole genome shotgun (WGS) entry which is preliminary data.</text>
</comment>
<dbReference type="EMBL" id="JBHSFV010000001">
    <property type="protein sequence ID" value="MFC4632777.1"/>
    <property type="molecule type" value="Genomic_DNA"/>
</dbReference>
<organism evidence="1 2">
    <name type="scientific">Dokdonia ponticola</name>
    <dbReference type="NCBI Taxonomy" id="2041041"/>
    <lineage>
        <taxon>Bacteria</taxon>
        <taxon>Pseudomonadati</taxon>
        <taxon>Bacteroidota</taxon>
        <taxon>Flavobacteriia</taxon>
        <taxon>Flavobacteriales</taxon>
        <taxon>Flavobacteriaceae</taxon>
        <taxon>Dokdonia</taxon>
    </lineage>
</organism>
<dbReference type="Proteomes" id="UP001596043">
    <property type="component" value="Unassembled WGS sequence"/>
</dbReference>
<dbReference type="RefSeq" id="WP_327018770.1">
    <property type="nucleotide sequence ID" value="NZ_JBHSFV010000001.1"/>
</dbReference>
<accession>A0ABV9HRI2</accession>
<name>A0ABV9HRI2_9FLAO</name>
<gene>
    <name evidence="1" type="ORF">ACFO3O_02600</name>
</gene>
<sequence length="432" mass="50675">MLHKKIINKQINKHFTYKDIERCIKEVALMESSSIPHTDPIVDGLLKYYLEHPREERFKYALTDFALKFVKLIDNKLYSPYAKFPLRDTFKKLADFTASDIKSIDDFNRWYEFNFEGNSGTVIIDHLESLKDYVNKAIDELNIYINQDQDSALKTAENVSILFEKITAKSDEIKDTLLISNSLDEEIEQVVDYFLKRKNSLPNTKTPEQKETHKIFREEYGRAVQIKKKVDEFFVEVEYKLGQLLDRSAYASTQLITVQDNFKNKSAVRINIKRFLKFTLEQASFSKKDGITLSEKFPLKSIVSERFKHVGLVYYEEFGIQKSYVIEPKVNEAHLELQISKLDTELTRQENTARWVNHFKKQLNDDGEIDFSNHFYDIALKENDALIALKVGFELVEFARHNNGYEIKIDREIPKSSLSQNIALWKMKIIKK</sequence>
<protein>
    <submittedName>
        <fullName evidence="1">Uncharacterized protein</fullName>
    </submittedName>
</protein>
<reference evidence="2" key="1">
    <citation type="journal article" date="2019" name="Int. J. Syst. Evol. Microbiol.">
        <title>The Global Catalogue of Microorganisms (GCM) 10K type strain sequencing project: providing services to taxonomists for standard genome sequencing and annotation.</title>
        <authorList>
            <consortium name="The Broad Institute Genomics Platform"/>
            <consortium name="The Broad Institute Genome Sequencing Center for Infectious Disease"/>
            <person name="Wu L."/>
            <person name="Ma J."/>
        </authorList>
    </citation>
    <scope>NUCLEOTIDE SEQUENCE [LARGE SCALE GENOMIC DNA]</scope>
    <source>
        <strain evidence="2">YJ-61-S</strain>
    </source>
</reference>
<evidence type="ECO:0000313" key="2">
    <source>
        <dbReference type="Proteomes" id="UP001596043"/>
    </source>
</evidence>
<proteinExistence type="predicted"/>